<evidence type="ECO:0000259" key="9">
    <source>
        <dbReference type="PROSITE" id="PS50823"/>
    </source>
</evidence>
<evidence type="ECO:0000256" key="3">
    <source>
        <dbReference type="ARBA" id="ARBA00022528"/>
    </source>
</evidence>
<comment type="subcellular location">
    <subcellularLocation>
        <location evidence="1">Plastid</location>
        <location evidence="1">Chloroplast</location>
    </subcellularLocation>
</comment>
<dbReference type="Pfam" id="PF07650">
    <property type="entry name" value="KH_2"/>
    <property type="match status" value="1"/>
</dbReference>
<dbReference type="FunFam" id="3.30.300.20:FF:000006">
    <property type="entry name" value="40S ribosomal protein S3"/>
    <property type="match status" value="1"/>
</dbReference>
<reference evidence="10" key="2">
    <citation type="submission" date="2019-07" db="EMBL/GenBank/DDBJ databases">
        <authorList>
            <person name="Seetharam A."/>
            <person name="Woodhouse M."/>
            <person name="Cannon E."/>
        </authorList>
    </citation>
    <scope>NUCLEOTIDE SEQUENCE [LARGE SCALE GENOMIC DNA]</scope>
    <source>
        <strain evidence="10">cv. B73</strain>
    </source>
</reference>
<dbReference type="EnsemblPlants" id="Zm00001eb415410_T002">
    <property type="protein sequence ID" value="Zm00001eb415410_P002"/>
    <property type="gene ID" value="Zm00001eb415410"/>
</dbReference>
<proteinExistence type="evidence at protein level"/>
<comment type="similarity">
    <text evidence="2">Belongs to the universal ribosomal protein uS3 family.</text>
</comment>
<keyword evidence="5 8" id="KW-0694">RNA-binding</keyword>
<evidence type="ECO:0000256" key="7">
    <source>
        <dbReference type="ARBA" id="ARBA00023274"/>
    </source>
</evidence>
<dbReference type="PANTHER" id="PTHR11760:SF37">
    <property type="entry name" value="RIBOSOMAL PROTEIN S3, PUTATIVE, EXPRESSED-RELATED"/>
    <property type="match status" value="1"/>
</dbReference>
<evidence type="ECO:0000256" key="5">
    <source>
        <dbReference type="ARBA" id="ARBA00022884"/>
    </source>
</evidence>
<dbReference type="InterPro" id="IPR009019">
    <property type="entry name" value="KH_sf_prok-type"/>
</dbReference>
<reference evidence="10" key="3">
    <citation type="submission" date="2021-05" db="UniProtKB">
        <authorList>
            <consortium name="EnsemblPlants"/>
        </authorList>
    </citation>
    <scope>IDENTIFICATION</scope>
    <source>
        <strain evidence="10">cv. B73</strain>
    </source>
</reference>
<dbReference type="GO" id="GO:0015935">
    <property type="term" value="C:small ribosomal subunit"/>
    <property type="evidence" value="ECO:0007669"/>
    <property type="project" value="InterPro"/>
</dbReference>
<keyword evidence="4" id="KW-0934">Plastid</keyword>
<dbReference type="GO" id="GO:0003723">
    <property type="term" value="F:RNA binding"/>
    <property type="evidence" value="ECO:0007669"/>
    <property type="project" value="UniProtKB-UniRule"/>
</dbReference>
<evidence type="ECO:0000313" key="10">
    <source>
        <dbReference type="EnsemblPlants" id="Zm00001eb415410_P002"/>
    </source>
</evidence>
<dbReference type="Gramene" id="Zm00001eb415410_T002">
    <property type="protein sequence ID" value="Zm00001eb415410_P002"/>
    <property type="gene ID" value="Zm00001eb415410"/>
</dbReference>
<evidence type="ECO:0000313" key="11">
    <source>
        <dbReference type="Proteomes" id="UP000007305"/>
    </source>
</evidence>
<name>A0A804RCY9_MAIZE</name>
<dbReference type="Proteomes" id="UP000007305">
    <property type="component" value="Chromosome 10"/>
</dbReference>
<accession>A0A804RCY9</accession>
<dbReference type="PROSITE" id="PS50823">
    <property type="entry name" value="KH_TYPE_2"/>
    <property type="match status" value="1"/>
</dbReference>
<evidence type="ECO:0000256" key="4">
    <source>
        <dbReference type="ARBA" id="ARBA00022640"/>
    </source>
</evidence>
<protein>
    <recommendedName>
        <fullName evidence="9">KH type-2 domain-containing protein</fullName>
    </recommendedName>
</protein>
<dbReference type="GO" id="GO:0003735">
    <property type="term" value="F:structural constituent of ribosome"/>
    <property type="evidence" value="ECO:0007669"/>
    <property type="project" value="InterPro"/>
</dbReference>
<gene>
    <name evidence="10" type="primary">LOC100282772</name>
</gene>
<dbReference type="SUPFAM" id="SSF54814">
    <property type="entry name" value="Prokaryotic type KH domain (KH-domain type II)"/>
    <property type="match status" value="1"/>
</dbReference>
<dbReference type="Gene3D" id="3.30.300.20">
    <property type="match status" value="1"/>
</dbReference>
<evidence type="ECO:0007829" key="12">
    <source>
        <dbReference type="PeptideAtlas" id="A0A804RCY9"/>
    </source>
</evidence>
<dbReference type="Gene3D" id="3.30.1140.32">
    <property type="entry name" value="Ribosomal protein S3, C-terminal domain"/>
    <property type="match status" value="1"/>
</dbReference>
<feature type="domain" description="KH type-2" evidence="9">
    <location>
        <begin position="21"/>
        <end position="92"/>
    </location>
</feature>
<keyword evidence="6" id="KW-0689">Ribosomal protein</keyword>
<dbReference type="GO" id="GO:0006412">
    <property type="term" value="P:translation"/>
    <property type="evidence" value="ECO:0007669"/>
    <property type="project" value="InterPro"/>
</dbReference>
<dbReference type="GO" id="GO:0009507">
    <property type="term" value="C:chloroplast"/>
    <property type="evidence" value="ECO:0007669"/>
    <property type="project" value="UniProtKB-SubCell"/>
</dbReference>
<sequence length="196" mass="22174">MATQISKKKKFVSDGVFYAELNEMLTRELAEDGYSGVEVRVTPMRTEIIIRATRTQNVLGEKGRRIRELTSVVQKRFNFPENGVELYAEKVVNRGLCAIAQAESLRYKLLGGLAVRRACYGVLRYVMESGAKGCEVSVPLYFLRTCSFVSECISTAFVSFKITGDREWKAQGPKSQVHEVQGWLHDLIWSASERVH</sequence>
<evidence type="ECO:0000256" key="1">
    <source>
        <dbReference type="ARBA" id="ARBA00004229"/>
    </source>
</evidence>
<dbReference type="OrthoDB" id="10248446at2759"/>
<keyword evidence="12" id="KW-1267">Proteomics identification</keyword>
<evidence type="ECO:0000256" key="2">
    <source>
        <dbReference type="ARBA" id="ARBA00010761"/>
    </source>
</evidence>
<dbReference type="AlphaFoldDB" id="A0A804RCY9"/>
<dbReference type="CDD" id="cd02413">
    <property type="entry name" value="KH-II_40S_S3"/>
    <property type="match status" value="1"/>
</dbReference>
<dbReference type="InterPro" id="IPR005703">
    <property type="entry name" value="Ribosomal_uS3_euk/arc"/>
</dbReference>
<keyword evidence="3" id="KW-0150">Chloroplast</keyword>
<dbReference type="InterPro" id="IPR036419">
    <property type="entry name" value="Ribosomal_S3_C_sf"/>
</dbReference>
<keyword evidence="11" id="KW-1185">Reference proteome</keyword>
<evidence type="ECO:0000256" key="8">
    <source>
        <dbReference type="PROSITE-ProRule" id="PRU00118"/>
    </source>
</evidence>
<organism evidence="10 11">
    <name type="scientific">Zea mays</name>
    <name type="common">Maize</name>
    <dbReference type="NCBI Taxonomy" id="4577"/>
    <lineage>
        <taxon>Eukaryota</taxon>
        <taxon>Viridiplantae</taxon>
        <taxon>Streptophyta</taxon>
        <taxon>Embryophyta</taxon>
        <taxon>Tracheophyta</taxon>
        <taxon>Spermatophyta</taxon>
        <taxon>Magnoliopsida</taxon>
        <taxon>Liliopsida</taxon>
        <taxon>Poales</taxon>
        <taxon>Poaceae</taxon>
        <taxon>PACMAD clade</taxon>
        <taxon>Panicoideae</taxon>
        <taxon>Andropogonodae</taxon>
        <taxon>Andropogoneae</taxon>
        <taxon>Tripsacinae</taxon>
        <taxon>Zea</taxon>
    </lineage>
</organism>
<keyword evidence="7" id="KW-0687">Ribonucleoprotein</keyword>
<dbReference type="PANTHER" id="PTHR11760">
    <property type="entry name" value="30S/40S RIBOSOMAL PROTEIN S3"/>
    <property type="match status" value="1"/>
</dbReference>
<dbReference type="NCBIfam" id="TIGR01008">
    <property type="entry name" value="uS3_euk_arch"/>
    <property type="match status" value="1"/>
</dbReference>
<dbReference type="InterPro" id="IPR015946">
    <property type="entry name" value="KH_dom-like_a/b"/>
</dbReference>
<dbReference type="InterPro" id="IPR004044">
    <property type="entry name" value="KH_dom_type_2"/>
</dbReference>
<reference evidence="11" key="1">
    <citation type="journal article" date="2009" name="Science">
        <title>The B73 maize genome: complexity, diversity, and dynamics.</title>
        <authorList>
            <person name="Schnable P.S."/>
            <person name="Ware D."/>
            <person name="Fulton R.S."/>
            <person name="Stein J.C."/>
            <person name="Wei F."/>
            <person name="Pasternak S."/>
            <person name="Liang C."/>
            <person name="Zhang J."/>
            <person name="Fulton L."/>
            <person name="Graves T.A."/>
            <person name="Minx P."/>
            <person name="Reily A.D."/>
            <person name="Courtney L."/>
            <person name="Kruchowski S.S."/>
            <person name="Tomlinson C."/>
            <person name="Strong C."/>
            <person name="Delehaunty K."/>
            <person name="Fronick C."/>
            <person name="Courtney B."/>
            <person name="Rock S.M."/>
            <person name="Belter E."/>
            <person name="Du F."/>
            <person name="Kim K."/>
            <person name="Abbott R.M."/>
            <person name="Cotton M."/>
            <person name="Levy A."/>
            <person name="Marchetto P."/>
            <person name="Ochoa K."/>
            <person name="Jackson S.M."/>
            <person name="Gillam B."/>
            <person name="Chen W."/>
            <person name="Yan L."/>
            <person name="Higginbotham J."/>
            <person name="Cardenas M."/>
            <person name="Waligorski J."/>
            <person name="Applebaum E."/>
            <person name="Phelps L."/>
            <person name="Falcone J."/>
            <person name="Kanchi K."/>
            <person name="Thane T."/>
            <person name="Scimone A."/>
            <person name="Thane N."/>
            <person name="Henke J."/>
            <person name="Wang T."/>
            <person name="Ruppert J."/>
            <person name="Shah N."/>
            <person name="Rotter K."/>
            <person name="Hodges J."/>
            <person name="Ingenthron E."/>
            <person name="Cordes M."/>
            <person name="Kohlberg S."/>
            <person name="Sgro J."/>
            <person name="Delgado B."/>
            <person name="Mead K."/>
            <person name="Chinwalla A."/>
            <person name="Leonard S."/>
            <person name="Crouse K."/>
            <person name="Collura K."/>
            <person name="Kudrna D."/>
            <person name="Currie J."/>
            <person name="He R."/>
            <person name="Angelova A."/>
            <person name="Rajasekar S."/>
            <person name="Mueller T."/>
            <person name="Lomeli R."/>
            <person name="Scara G."/>
            <person name="Ko A."/>
            <person name="Delaney K."/>
            <person name="Wissotski M."/>
            <person name="Lopez G."/>
            <person name="Campos D."/>
            <person name="Braidotti M."/>
            <person name="Ashley E."/>
            <person name="Golser W."/>
            <person name="Kim H."/>
            <person name="Lee S."/>
            <person name="Lin J."/>
            <person name="Dujmic Z."/>
            <person name="Kim W."/>
            <person name="Talag J."/>
            <person name="Zuccolo A."/>
            <person name="Fan C."/>
            <person name="Sebastian A."/>
            <person name="Kramer M."/>
            <person name="Spiegel L."/>
            <person name="Nascimento L."/>
            <person name="Zutavern T."/>
            <person name="Miller B."/>
            <person name="Ambroise C."/>
            <person name="Muller S."/>
            <person name="Spooner W."/>
            <person name="Narechania A."/>
            <person name="Ren L."/>
            <person name="Wei S."/>
            <person name="Kumari S."/>
            <person name="Faga B."/>
            <person name="Levy M.J."/>
            <person name="McMahan L."/>
            <person name="Van Buren P."/>
            <person name="Vaughn M.W."/>
            <person name="Ying K."/>
            <person name="Yeh C.-T."/>
            <person name="Emrich S.J."/>
            <person name="Jia Y."/>
            <person name="Kalyanaraman A."/>
            <person name="Hsia A.-P."/>
            <person name="Barbazuk W.B."/>
            <person name="Baucom R.S."/>
            <person name="Brutnell T.P."/>
            <person name="Carpita N.C."/>
            <person name="Chaparro C."/>
            <person name="Chia J.-M."/>
            <person name="Deragon J.-M."/>
            <person name="Estill J.C."/>
            <person name="Fu Y."/>
            <person name="Jeddeloh J.A."/>
            <person name="Han Y."/>
            <person name="Lee H."/>
            <person name="Li P."/>
            <person name="Lisch D.R."/>
            <person name="Liu S."/>
            <person name="Liu Z."/>
            <person name="Nagel D.H."/>
            <person name="McCann M.C."/>
            <person name="SanMiguel P."/>
            <person name="Myers A.M."/>
            <person name="Nettleton D."/>
            <person name="Nguyen J."/>
            <person name="Penning B.W."/>
            <person name="Ponnala L."/>
            <person name="Schneider K.L."/>
            <person name="Schwartz D.C."/>
            <person name="Sharma A."/>
            <person name="Soderlund C."/>
            <person name="Springer N.M."/>
            <person name="Sun Q."/>
            <person name="Wang H."/>
            <person name="Waterman M."/>
            <person name="Westerman R."/>
            <person name="Wolfgruber T.K."/>
            <person name="Yang L."/>
            <person name="Yu Y."/>
            <person name="Zhang L."/>
            <person name="Zhou S."/>
            <person name="Zhu Q."/>
            <person name="Bennetzen J.L."/>
            <person name="Dawe R.K."/>
            <person name="Jiang J."/>
            <person name="Jiang N."/>
            <person name="Presting G.G."/>
            <person name="Wessler S.R."/>
            <person name="Aluru S."/>
            <person name="Martienssen R.A."/>
            <person name="Clifton S.W."/>
            <person name="McCombie W.R."/>
            <person name="Wing R.A."/>
            <person name="Wilson R.K."/>
        </authorList>
    </citation>
    <scope>NUCLEOTIDE SEQUENCE [LARGE SCALE GENOMIC DNA]</scope>
    <source>
        <strain evidence="11">cv. B73</strain>
    </source>
</reference>
<dbReference type="SUPFAM" id="SSF54821">
    <property type="entry name" value="Ribosomal protein S3 C-terminal domain"/>
    <property type="match status" value="1"/>
</dbReference>
<dbReference type="InterPro" id="IPR057258">
    <property type="entry name" value="Ribosomal_uS3"/>
</dbReference>
<evidence type="ECO:0000256" key="6">
    <source>
        <dbReference type="ARBA" id="ARBA00022980"/>
    </source>
</evidence>